<dbReference type="SUPFAM" id="SSF110395">
    <property type="entry name" value="CutC-like"/>
    <property type="match status" value="1"/>
</dbReference>
<accession>A0A8H4VCL2</accession>
<comment type="similarity">
    <text evidence="1">Belongs to the CutC family.</text>
</comment>
<dbReference type="AlphaFoldDB" id="A0A8H4VCL2"/>
<dbReference type="InterPro" id="IPR036822">
    <property type="entry name" value="CutC-like_dom_sf"/>
</dbReference>
<dbReference type="Gene3D" id="3.20.20.380">
    <property type="entry name" value="Copper homeostasis (CutC) domain"/>
    <property type="match status" value="1"/>
</dbReference>
<gene>
    <name evidence="3" type="ORF">GQ602_004832</name>
</gene>
<dbReference type="InterPro" id="IPR005627">
    <property type="entry name" value="CutC-like"/>
</dbReference>
<sequence>MPPDRPKYRRMPLEVAVFSPLSALQAQTQGASRIELNAAGSYSVGGLTPSVSDLVTLKSNRDFKLPIHIMIRPRGAPEDGSQDFIYSDEEMAQMVQSMQDFKDAGVMNPFFGDGFVFGAIRESSGASDDEYDWDSDDEDKNKLRIDEHVCRTLLQAAKPFPCVFHRAFDSIAAAGRSSEGAELLLRLGFEGVLTAGGHGDTCCKQDNVDEIDRMCHRLAGRLNIAVGGGLRRHNVDPVASQLAVYDDDTVWFHTSAVQVRDGVVTEDLDIDEVHGLINQYTDESRPFETTQTTRLSRPLIRPSSSVRHITNQRSFGTIESRGWTEETQWCASCKSAPIIRL</sequence>
<name>A0A8H4VCL2_9HYPO</name>
<dbReference type="PANTHER" id="PTHR12598:SF0">
    <property type="entry name" value="COPPER HOMEOSTASIS PROTEIN CUTC HOMOLOG"/>
    <property type="match status" value="1"/>
</dbReference>
<evidence type="ECO:0000256" key="2">
    <source>
        <dbReference type="ARBA" id="ARBA00019014"/>
    </source>
</evidence>
<comment type="caution">
    <text evidence="3">The sequence shown here is derived from an EMBL/GenBank/DDBJ whole genome shotgun (WGS) entry which is preliminary data.</text>
</comment>
<dbReference type="Pfam" id="PF03932">
    <property type="entry name" value="CutC"/>
    <property type="match status" value="2"/>
</dbReference>
<dbReference type="GO" id="GO:0005507">
    <property type="term" value="F:copper ion binding"/>
    <property type="evidence" value="ECO:0007669"/>
    <property type="project" value="TreeGrafter"/>
</dbReference>
<protein>
    <recommendedName>
        <fullName evidence="2">Copper homeostasis protein cutC homolog</fullName>
    </recommendedName>
</protein>
<dbReference type="PANTHER" id="PTHR12598">
    <property type="entry name" value="COPPER HOMEOSTASIS PROTEIN CUTC"/>
    <property type="match status" value="1"/>
</dbReference>
<evidence type="ECO:0000313" key="4">
    <source>
        <dbReference type="Proteomes" id="UP000562929"/>
    </source>
</evidence>
<dbReference type="EMBL" id="JAACLJ010000005">
    <property type="protein sequence ID" value="KAF4585527.1"/>
    <property type="molecule type" value="Genomic_DNA"/>
</dbReference>
<keyword evidence="4" id="KW-1185">Reference proteome</keyword>
<dbReference type="OrthoDB" id="7392499at2759"/>
<proteinExistence type="inferred from homology"/>
<organism evidence="3 4">
    <name type="scientific">Ophiocordyceps camponoti-floridani</name>
    <dbReference type="NCBI Taxonomy" id="2030778"/>
    <lineage>
        <taxon>Eukaryota</taxon>
        <taxon>Fungi</taxon>
        <taxon>Dikarya</taxon>
        <taxon>Ascomycota</taxon>
        <taxon>Pezizomycotina</taxon>
        <taxon>Sordariomycetes</taxon>
        <taxon>Hypocreomycetidae</taxon>
        <taxon>Hypocreales</taxon>
        <taxon>Ophiocordycipitaceae</taxon>
        <taxon>Ophiocordyceps</taxon>
    </lineage>
</organism>
<evidence type="ECO:0000313" key="3">
    <source>
        <dbReference type="EMBL" id="KAF4585527.1"/>
    </source>
</evidence>
<dbReference type="Proteomes" id="UP000562929">
    <property type="component" value="Unassembled WGS sequence"/>
</dbReference>
<reference evidence="3 4" key="1">
    <citation type="journal article" date="2020" name="G3 (Bethesda)">
        <title>Genetic Underpinnings of Host Manipulation by Ophiocordyceps as Revealed by Comparative Transcriptomics.</title>
        <authorList>
            <person name="Will I."/>
            <person name="Das B."/>
            <person name="Trinh T."/>
            <person name="Brachmann A."/>
            <person name="Ohm R.A."/>
            <person name="de Bekker C."/>
        </authorList>
    </citation>
    <scope>NUCLEOTIDE SEQUENCE [LARGE SCALE GENOMIC DNA]</scope>
    <source>
        <strain evidence="3 4">EC05</strain>
    </source>
</reference>
<evidence type="ECO:0000256" key="1">
    <source>
        <dbReference type="ARBA" id="ARBA00007768"/>
    </source>
</evidence>